<evidence type="ECO:0000313" key="6">
    <source>
        <dbReference type="Proteomes" id="UP000054217"/>
    </source>
</evidence>
<evidence type="ECO:0000259" key="3">
    <source>
        <dbReference type="PROSITE" id="PS50157"/>
    </source>
</evidence>
<reference evidence="6" key="2">
    <citation type="submission" date="2015-01" db="EMBL/GenBank/DDBJ databases">
        <title>Evolutionary Origins and Diversification of the Mycorrhizal Mutualists.</title>
        <authorList>
            <consortium name="DOE Joint Genome Institute"/>
            <consortium name="Mycorrhizal Genomics Consortium"/>
            <person name="Kohler A."/>
            <person name="Kuo A."/>
            <person name="Nagy L.G."/>
            <person name="Floudas D."/>
            <person name="Copeland A."/>
            <person name="Barry K.W."/>
            <person name="Cichocki N."/>
            <person name="Veneault-Fourrey C."/>
            <person name="LaButti K."/>
            <person name="Lindquist E.A."/>
            <person name="Lipzen A."/>
            <person name="Lundell T."/>
            <person name="Morin E."/>
            <person name="Murat C."/>
            <person name="Riley R."/>
            <person name="Ohm R."/>
            <person name="Sun H."/>
            <person name="Tunlid A."/>
            <person name="Henrissat B."/>
            <person name="Grigoriev I.V."/>
            <person name="Hibbett D.S."/>
            <person name="Martin F."/>
        </authorList>
    </citation>
    <scope>NUCLEOTIDE SEQUENCE [LARGE SCALE GENOMIC DNA]</scope>
    <source>
        <strain evidence="6">Marx 270</strain>
    </source>
</reference>
<feature type="region of interest" description="Disordered" evidence="2">
    <location>
        <begin position="303"/>
        <end position="332"/>
    </location>
</feature>
<evidence type="ECO:0000313" key="4">
    <source>
        <dbReference type="EMBL" id="KIN95059.1"/>
    </source>
</evidence>
<dbReference type="PROSITE" id="PS50157">
    <property type="entry name" value="ZINC_FINGER_C2H2_2"/>
    <property type="match status" value="1"/>
</dbReference>
<evidence type="ECO:0000313" key="5">
    <source>
        <dbReference type="EMBL" id="KIN96747.1"/>
    </source>
</evidence>
<keyword evidence="1" id="KW-0479">Metal-binding</keyword>
<dbReference type="EMBL" id="KN832078">
    <property type="protein sequence ID" value="KIN95059.1"/>
    <property type="molecule type" value="Genomic_DNA"/>
</dbReference>
<gene>
    <name evidence="5" type="ORF">M404DRAFT_1006545</name>
    <name evidence="4" type="ORF">M404DRAFT_1007851</name>
</gene>
<keyword evidence="6" id="KW-1185">Reference proteome</keyword>
<proteinExistence type="predicted"/>
<dbReference type="InterPro" id="IPR013087">
    <property type="entry name" value="Znf_C2H2_type"/>
</dbReference>
<dbReference type="OrthoDB" id="2697570at2759"/>
<reference evidence="5" key="3">
    <citation type="submission" date="2015-02" db="EMBL/GenBank/DDBJ databases">
        <title>Evolutionary Origins and Diversification of the Mycorrhizal Mutualists.</title>
        <authorList>
            <consortium name="DOE Joint Genome Institute"/>
            <consortium name="Mycorrhizal Genomics Consortium"/>
            <person name="Kohler A."/>
            <person name="Kuo A."/>
            <person name="Nagy L.G."/>
            <person name="Floudas D."/>
            <person name="Copeland A."/>
            <person name="Barry K.W."/>
            <person name="Cichocki N."/>
            <person name="Veneault-Fourrey C."/>
            <person name="LaButti K."/>
            <person name="Lindquist E.A."/>
            <person name="Lipzen A."/>
            <person name="Lundell T."/>
            <person name="Morin E."/>
            <person name="Murat C."/>
            <person name="Riley R."/>
            <person name="Ohm R."/>
            <person name="Sun H."/>
            <person name="Tunlid A."/>
            <person name="Henrissat B."/>
            <person name="Grigoriev I.V."/>
            <person name="Hibbett D.S."/>
            <person name="Martin F."/>
        </authorList>
    </citation>
    <scope>NUCLEOTIDE SEQUENCE</scope>
    <source>
        <strain evidence="5">Marx 270</strain>
    </source>
</reference>
<feature type="domain" description="C2H2-type" evidence="3">
    <location>
        <begin position="290"/>
        <end position="318"/>
    </location>
</feature>
<accession>A0A0C3II95</accession>
<dbReference type="PROSITE" id="PS00028">
    <property type="entry name" value="ZINC_FINGER_C2H2_1"/>
    <property type="match status" value="1"/>
</dbReference>
<organism evidence="5 6">
    <name type="scientific">Pisolithus tinctorius Marx 270</name>
    <dbReference type="NCBI Taxonomy" id="870435"/>
    <lineage>
        <taxon>Eukaryota</taxon>
        <taxon>Fungi</taxon>
        <taxon>Dikarya</taxon>
        <taxon>Basidiomycota</taxon>
        <taxon>Agaricomycotina</taxon>
        <taxon>Agaricomycetes</taxon>
        <taxon>Agaricomycetidae</taxon>
        <taxon>Boletales</taxon>
        <taxon>Sclerodermatineae</taxon>
        <taxon>Pisolithaceae</taxon>
        <taxon>Pisolithus</taxon>
    </lineage>
</organism>
<evidence type="ECO:0000256" key="2">
    <source>
        <dbReference type="SAM" id="MobiDB-lite"/>
    </source>
</evidence>
<dbReference type="SUPFAM" id="SSF57667">
    <property type="entry name" value="beta-beta-alpha zinc fingers"/>
    <property type="match status" value="1"/>
</dbReference>
<dbReference type="EMBL" id="KN832041">
    <property type="protein sequence ID" value="KIN96747.1"/>
    <property type="molecule type" value="Genomic_DNA"/>
</dbReference>
<evidence type="ECO:0000256" key="1">
    <source>
        <dbReference type="PROSITE-ProRule" id="PRU00042"/>
    </source>
</evidence>
<dbReference type="InterPro" id="IPR036236">
    <property type="entry name" value="Znf_C2H2_sf"/>
</dbReference>
<dbReference type="AlphaFoldDB" id="A0A0C3II95"/>
<dbReference type="Gene3D" id="3.30.160.60">
    <property type="entry name" value="Classic Zinc Finger"/>
    <property type="match status" value="1"/>
</dbReference>
<feature type="compositionally biased region" description="Basic residues" evidence="2">
    <location>
        <begin position="277"/>
        <end position="287"/>
    </location>
</feature>
<name>A0A0C3II95_PISTI</name>
<keyword evidence="1" id="KW-0862">Zinc</keyword>
<sequence>MVNNSTSSNTYPFHGSTHNPVYPGPVREALNSSCDSLSPYARRQREYQVAHIGVGSSAVVEPATSPTHFVSAQHSLLSPTNAQFGFPPTISPPPEVACNFPPSGVRSTLCASPNDGLPRSSSDARFHDSWPPNAPSIPTTPPCFHGSRSSMPQSLVYSTTSAYHTQQAVCVRTSHTSVGLLPVSPTVPAFPIPGRVPHSVQIHPSRKSSDLSRAPIPSPSYVDLDSVVEHADRISSPIILLPMSNLSATAKSKQNSSDGPRASKSKSCSASPIGKSSGRKSKYKGKTARSVCSICNKTFARPEGLKRHVNRIHGEDQTKPKSPEPSANSSTS</sequence>
<feature type="region of interest" description="Disordered" evidence="2">
    <location>
        <begin position="250"/>
        <end position="289"/>
    </location>
</feature>
<protein>
    <recommendedName>
        <fullName evidence="3">C2H2-type domain-containing protein</fullName>
    </recommendedName>
</protein>
<keyword evidence="1" id="KW-0863">Zinc-finger</keyword>
<reference evidence="5 6" key="1">
    <citation type="submission" date="2014-04" db="EMBL/GenBank/DDBJ databases">
        <authorList>
            <consortium name="DOE Joint Genome Institute"/>
            <person name="Kuo A."/>
            <person name="Kohler A."/>
            <person name="Costa M.D."/>
            <person name="Nagy L.G."/>
            <person name="Floudas D."/>
            <person name="Copeland A."/>
            <person name="Barry K.W."/>
            <person name="Cichocki N."/>
            <person name="Veneault-Fourrey C."/>
            <person name="LaButti K."/>
            <person name="Lindquist E.A."/>
            <person name="Lipzen A."/>
            <person name="Lundell T."/>
            <person name="Morin E."/>
            <person name="Murat C."/>
            <person name="Sun H."/>
            <person name="Tunlid A."/>
            <person name="Henrissat B."/>
            <person name="Grigoriev I.V."/>
            <person name="Hibbett D.S."/>
            <person name="Martin F."/>
            <person name="Nordberg H.P."/>
            <person name="Cantor M.N."/>
            <person name="Hua S.X."/>
        </authorList>
    </citation>
    <scope>NUCLEOTIDE SEQUENCE [LARGE SCALE GENOMIC DNA]</scope>
    <source>
        <strain evidence="5 6">Marx 270</strain>
    </source>
</reference>
<feature type="compositionally biased region" description="Basic and acidic residues" evidence="2">
    <location>
        <begin position="312"/>
        <end position="322"/>
    </location>
</feature>
<dbReference type="GO" id="GO:0008270">
    <property type="term" value="F:zinc ion binding"/>
    <property type="evidence" value="ECO:0007669"/>
    <property type="project" value="UniProtKB-KW"/>
</dbReference>
<dbReference type="HOGENOM" id="CLU_837071_0_0_1"/>
<dbReference type="Proteomes" id="UP000054217">
    <property type="component" value="Unassembled WGS sequence"/>
</dbReference>